<keyword evidence="3 4" id="KW-0597">Phosphoprotein</keyword>
<feature type="compositionally biased region" description="Basic and acidic residues" evidence="5">
    <location>
        <begin position="956"/>
        <end position="967"/>
    </location>
</feature>
<feature type="modified residue" description="4-aspartylphosphate" evidence="4">
    <location>
        <position position="856"/>
    </location>
</feature>
<dbReference type="SUPFAM" id="SSF55785">
    <property type="entry name" value="PYP-like sensor domain (PAS domain)"/>
    <property type="match status" value="2"/>
</dbReference>
<dbReference type="InterPro" id="IPR003594">
    <property type="entry name" value="HATPase_dom"/>
</dbReference>
<dbReference type="GO" id="GO:0000155">
    <property type="term" value="F:phosphorelay sensor kinase activity"/>
    <property type="evidence" value="ECO:0007669"/>
    <property type="project" value="InterPro"/>
</dbReference>
<dbReference type="InterPro" id="IPR036097">
    <property type="entry name" value="HisK_dim/P_sf"/>
</dbReference>
<dbReference type="CDD" id="cd00130">
    <property type="entry name" value="PAS"/>
    <property type="match status" value="2"/>
</dbReference>
<dbReference type="CDD" id="cd00082">
    <property type="entry name" value="HisKA"/>
    <property type="match status" value="1"/>
</dbReference>
<dbReference type="AlphaFoldDB" id="A0A7W6REY0"/>
<dbReference type="Gene3D" id="3.40.50.2300">
    <property type="match status" value="1"/>
</dbReference>
<evidence type="ECO:0000256" key="4">
    <source>
        <dbReference type="PROSITE-ProRule" id="PRU00169"/>
    </source>
</evidence>
<keyword evidence="10" id="KW-1185">Reference proteome</keyword>
<feature type="domain" description="Histidine kinase" evidence="6">
    <location>
        <begin position="488"/>
        <end position="714"/>
    </location>
</feature>
<dbReference type="PROSITE" id="PS50112">
    <property type="entry name" value="PAS"/>
    <property type="match status" value="2"/>
</dbReference>
<feature type="region of interest" description="Disordered" evidence="5">
    <location>
        <begin position="407"/>
        <end position="449"/>
    </location>
</feature>
<name>A0A7W6REY0_9PROT</name>
<dbReference type="InterPro" id="IPR036890">
    <property type="entry name" value="HATPase_C_sf"/>
</dbReference>
<dbReference type="SMART" id="SM00091">
    <property type="entry name" value="PAS"/>
    <property type="match status" value="2"/>
</dbReference>
<dbReference type="Gene3D" id="3.30.450.20">
    <property type="entry name" value="PAS domain"/>
    <property type="match status" value="2"/>
</dbReference>
<feature type="domain" description="PAS" evidence="8">
    <location>
        <begin position="201"/>
        <end position="248"/>
    </location>
</feature>
<evidence type="ECO:0000256" key="5">
    <source>
        <dbReference type="SAM" id="MobiDB-lite"/>
    </source>
</evidence>
<dbReference type="PANTHER" id="PTHR43065">
    <property type="entry name" value="SENSOR HISTIDINE KINASE"/>
    <property type="match status" value="1"/>
</dbReference>
<dbReference type="FunFam" id="1.10.287.130:FF:000037">
    <property type="entry name" value="Hybrid sensor histidine kinase/response regulator"/>
    <property type="match status" value="1"/>
</dbReference>
<evidence type="ECO:0000259" key="8">
    <source>
        <dbReference type="PROSITE" id="PS50112"/>
    </source>
</evidence>
<feature type="domain" description="Response regulatory" evidence="7">
    <location>
        <begin position="806"/>
        <end position="921"/>
    </location>
</feature>
<dbReference type="Proteomes" id="UP000554286">
    <property type="component" value="Unassembled WGS sequence"/>
</dbReference>
<dbReference type="SUPFAM" id="SSF52172">
    <property type="entry name" value="CheY-like"/>
    <property type="match status" value="1"/>
</dbReference>
<feature type="compositionally biased region" description="Basic and acidic residues" evidence="5">
    <location>
        <begin position="435"/>
        <end position="445"/>
    </location>
</feature>
<dbReference type="Gene3D" id="1.10.287.130">
    <property type="match status" value="1"/>
</dbReference>
<dbReference type="SMART" id="SM00387">
    <property type="entry name" value="HATPase_c"/>
    <property type="match status" value="1"/>
</dbReference>
<organism evidence="9 10">
    <name type="scientific">Roseospira visakhapatnamensis</name>
    <dbReference type="NCBI Taxonomy" id="390880"/>
    <lineage>
        <taxon>Bacteria</taxon>
        <taxon>Pseudomonadati</taxon>
        <taxon>Pseudomonadota</taxon>
        <taxon>Alphaproteobacteria</taxon>
        <taxon>Rhodospirillales</taxon>
        <taxon>Rhodospirillaceae</taxon>
        <taxon>Roseospira</taxon>
    </lineage>
</organism>
<dbReference type="PRINTS" id="PR00344">
    <property type="entry name" value="BCTRLSENSOR"/>
</dbReference>
<dbReference type="EC" id="2.7.13.3" evidence="2"/>
<dbReference type="PANTHER" id="PTHR43065:SF42">
    <property type="entry name" value="TWO-COMPONENT SENSOR PPRA"/>
    <property type="match status" value="1"/>
</dbReference>
<protein>
    <recommendedName>
        <fullName evidence="2">histidine kinase</fullName>
        <ecNumber evidence="2">2.7.13.3</ecNumber>
    </recommendedName>
</protein>
<dbReference type="SMART" id="SM00448">
    <property type="entry name" value="REC"/>
    <property type="match status" value="1"/>
</dbReference>
<dbReference type="Pfam" id="PF00072">
    <property type="entry name" value="Response_reg"/>
    <property type="match status" value="1"/>
</dbReference>
<dbReference type="EMBL" id="JACIGK010000017">
    <property type="protein sequence ID" value="MBB4266789.1"/>
    <property type="molecule type" value="Genomic_DNA"/>
</dbReference>
<dbReference type="InterPro" id="IPR001789">
    <property type="entry name" value="Sig_transdc_resp-reg_receiver"/>
</dbReference>
<dbReference type="RefSeq" id="WP_184045544.1">
    <property type="nucleotide sequence ID" value="NZ_JACIGK010000017.1"/>
</dbReference>
<dbReference type="Gene3D" id="3.30.565.10">
    <property type="entry name" value="Histidine kinase-like ATPase, C-terminal domain"/>
    <property type="match status" value="1"/>
</dbReference>
<sequence length="967" mass="101672">MLLALVGDHPAVAPYLPLSEEAVPALAGLGVTLGLVALVSMARRLTRSREIATRGRALALALRDETEAHLLADQSGRVLFVNVAGARLWPGLDPLADMATRHDTMSTLAGAETGIGPLDRLRAAADSGYAETLAVPLRPLHAPAAGEDSAPPALAEPEWWEISVRPPGCGDAGTGPDRGLRLWVATDITARRAIDEVLTREREALSDFLYFLPVGLYTADAEGRLRFVNQRMARWLNRAPEDLAGTSLSTLIDGGPPPLEDGDWRGELRFLSAGGQAFTAVVSQATYDDDGALLTRAVVLRDAVEAPAAGSPGAAEGGSWRWDRRFRWLFDGAPVGIALTDPEGRLTDCNRALETLLGQRRKDLVDQSLVALLADVDRAMVARAMDQVLSGAVTGGVRLDVTLAPTTSGRSAEAGGPDGRVTADLYLGPMGGRDSGTRDGSRTESRPGPAAVVEGVVAHLIDTTEQRSLERQFAQAQKIQAMGQLAGGVAHDFNNLLTAMIGFSDLLLQRHGAGDPSFADIMQIRQNANRAANLVRQLLAFSRRQPLQPRLLDVGAALSELSHLLRRLLGETIDLQLVHGRDVDTVRVDPGQFDQVIINLAVNARDAMPGGGTLTISTRLAALADPVERGAETMPAGTYVVIDVRDTGKGIDDSALARIFEPFFTTKHGSAVGAGTGLGLSTVYGILRQTGGFIAVESAVGRGTCFTIHLPRAVSNGAATEDAAEAGKLAAALDSSAPEAREPRPDTGAGAAAGMGMGTATAMATDPLAGGGQGTAPATSASAPAPPRAGGSGPVEEVQDLSGAETILLVEDEDAVRIFAARALRNKGYAVLEAHSGEGALDLLRDTRGLALLITDMVMPGMDGATLARLARVERPDLRVIMISGYSEDMARGDILEQPNIRFLSKPFSLKRLAETVKQVLAESEDPEPRGSGPRGAGAAGSAGGARPQEEPQEESEQRQEQQHRDP</sequence>
<proteinExistence type="predicted"/>
<dbReference type="PROSITE" id="PS50109">
    <property type="entry name" value="HIS_KIN"/>
    <property type="match status" value="1"/>
</dbReference>
<dbReference type="InterPro" id="IPR005467">
    <property type="entry name" value="His_kinase_dom"/>
</dbReference>
<evidence type="ECO:0000256" key="1">
    <source>
        <dbReference type="ARBA" id="ARBA00000085"/>
    </source>
</evidence>
<comment type="caution">
    <text evidence="9">The sequence shown here is derived from an EMBL/GenBank/DDBJ whole genome shotgun (WGS) entry which is preliminary data.</text>
</comment>
<evidence type="ECO:0000259" key="6">
    <source>
        <dbReference type="PROSITE" id="PS50109"/>
    </source>
</evidence>
<keyword evidence="9" id="KW-0418">Kinase</keyword>
<gene>
    <name evidence="9" type="ORF">GGD89_002425</name>
</gene>
<dbReference type="Pfam" id="PF00512">
    <property type="entry name" value="HisKA"/>
    <property type="match status" value="1"/>
</dbReference>
<dbReference type="InterPro" id="IPR035965">
    <property type="entry name" value="PAS-like_dom_sf"/>
</dbReference>
<dbReference type="InterPro" id="IPR003661">
    <property type="entry name" value="HisK_dim/P_dom"/>
</dbReference>
<evidence type="ECO:0000259" key="7">
    <source>
        <dbReference type="PROSITE" id="PS50110"/>
    </source>
</evidence>
<dbReference type="PROSITE" id="PS50110">
    <property type="entry name" value="RESPONSE_REGULATORY"/>
    <property type="match status" value="1"/>
</dbReference>
<evidence type="ECO:0000256" key="3">
    <source>
        <dbReference type="ARBA" id="ARBA00022553"/>
    </source>
</evidence>
<feature type="compositionally biased region" description="Gly residues" evidence="5">
    <location>
        <begin position="933"/>
        <end position="944"/>
    </location>
</feature>
<dbReference type="InterPro" id="IPR000014">
    <property type="entry name" value="PAS"/>
</dbReference>
<dbReference type="Pfam" id="PF13188">
    <property type="entry name" value="PAS_8"/>
    <property type="match status" value="1"/>
</dbReference>
<evidence type="ECO:0000256" key="2">
    <source>
        <dbReference type="ARBA" id="ARBA00012438"/>
    </source>
</evidence>
<dbReference type="NCBIfam" id="TIGR00229">
    <property type="entry name" value="sensory_box"/>
    <property type="match status" value="1"/>
</dbReference>
<dbReference type="SUPFAM" id="SSF47384">
    <property type="entry name" value="Homodimeric domain of signal transducing histidine kinase"/>
    <property type="match status" value="1"/>
</dbReference>
<dbReference type="Pfam" id="PF02518">
    <property type="entry name" value="HATPase_c"/>
    <property type="match status" value="1"/>
</dbReference>
<dbReference type="InterPro" id="IPR011006">
    <property type="entry name" value="CheY-like_superfamily"/>
</dbReference>
<feature type="region of interest" description="Disordered" evidence="5">
    <location>
        <begin position="920"/>
        <end position="967"/>
    </location>
</feature>
<dbReference type="SMART" id="SM00388">
    <property type="entry name" value="HisKA"/>
    <property type="match status" value="1"/>
</dbReference>
<evidence type="ECO:0000313" key="10">
    <source>
        <dbReference type="Proteomes" id="UP000554286"/>
    </source>
</evidence>
<keyword evidence="9" id="KW-0808">Transferase</keyword>
<accession>A0A7W6REY0</accession>
<dbReference type="InterPro" id="IPR004358">
    <property type="entry name" value="Sig_transdc_His_kin-like_C"/>
</dbReference>
<comment type="catalytic activity">
    <reaction evidence="1">
        <text>ATP + protein L-histidine = ADP + protein N-phospho-L-histidine.</text>
        <dbReference type="EC" id="2.7.13.3"/>
    </reaction>
</comment>
<evidence type="ECO:0000313" key="9">
    <source>
        <dbReference type="EMBL" id="MBB4266789.1"/>
    </source>
</evidence>
<reference evidence="9 10" key="1">
    <citation type="submission" date="2020-08" db="EMBL/GenBank/DDBJ databases">
        <title>Genome sequencing of Purple Non-Sulfur Bacteria from various extreme environments.</title>
        <authorList>
            <person name="Mayer M."/>
        </authorList>
    </citation>
    <scope>NUCLEOTIDE SEQUENCE [LARGE SCALE GENOMIC DNA]</scope>
    <source>
        <strain evidence="9 10">JA131</strain>
    </source>
</reference>
<feature type="domain" description="PAS" evidence="8">
    <location>
        <begin position="322"/>
        <end position="392"/>
    </location>
</feature>
<dbReference type="SUPFAM" id="SSF55874">
    <property type="entry name" value="ATPase domain of HSP90 chaperone/DNA topoisomerase II/histidine kinase"/>
    <property type="match status" value="1"/>
</dbReference>
<feature type="region of interest" description="Disordered" evidence="5">
    <location>
        <begin position="731"/>
        <end position="796"/>
    </location>
</feature>
<dbReference type="Pfam" id="PF13426">
    <property type="entry name" value="PAS_9"/>
    <property type="match status" value="1"/>
</dbReference>